<name>E2BPL9_HARSA</name>
<dbReference type="AlphaFoldDB" id="E2BPL9"/>
<dbReference type="EMBL" id="GL449633">
    <property type="protein sequence ID" value="EFN82423.1"/>
    <property type="molecule type" value="Genomic_DNA"/>
</dbReference>
<protein>
    <submittedName>
        <fullName evidence="1">Uncharacterized protein</fullName>
    </submittedName>
</protein>
<reference evidence="1 2" key="1">
    <citation type="journal article" date="2010" name="Science">
        <title>Genomic comparison of the ants Camponotus floridanus and Harpegnathos saltator.</title>
        <authorList>
            <person name="Bonasio R."/>
            <person name="Zhang G."/>
            <person name="Ye C."/>
            <person name="Mutti N.S."/>
            <person name="Fang X."/>
            <person name="Qin N."/>
            <person name="Donahue G."/>
            <person name="Yang P."/>
            <person name="Li Q."/>
            <person name="Li C."/>
            <person name="Zhang P."/>
            <person name="Huang Z."/>
            <person name="Berger S.L."/>
            <person name="Reinberg D."/>
            <person name="Wang J."/>
            <person name="Liebig J."/>
        </authorList>
    </citation>
    <scope>NUCLEOTIDE SEQUENCE [LARGE SCALE GENOMIC DNA]</scope>
    <source>
        <strain evidence="1 2">R22 G/1</strain>
    </source>
</reference>
<organism evidence="2">
    <name type="scientific">Harpegnathos saltator</name>
    <name type="common">Jerdon's jumping ant</name>
    <dbReference type="NCBI Taxonomy" id="610380"/>
    <lineage>
        <taxon>Eukaryota</taxon>
        <taxon>Metazoa</taxon>
        <taxon>Ecdysozoa</taxon>
        <taxon>Arthropoda</taxon>
        <taxon>Hexapoda</taxon>
        <taxon>Insecta</taxon>
        <taxon>Pterygota</taxon>
        <taxon>Neoptera</taxon>
        <taxon>Endopterygota</taxon>
        <taxon>Hymenoptera</taxon>
        <taxon>Apocrita</taxon>
        <taxon>Aculeata</taxon>
        <taxon>Formicoidea</taxon>
        <taxon>Formicidae</taxon>
        <taxon>Ponerinae</taxon>
        <taxon>Ponerini</taxon>
        <taxon>Harpegnathos</taxon>
    </lineage>
</organism>
<keyword evidence="2" id="KW-1185">Reference proteome</keyword>
<proteinExistence type="predicted"/>
<dbReference type="InParanoid" id="E2BPL9"/>
<evidence type="ECO:0000313" key="2">
    <source>
        <dbReference type="Proteomes" id="UP000008237"/>
    </source>
</evidence>
<accession>E2BPL9</accession>
<evidence type="ECO:0000313" key="1">
    <source>
        <dbReference type="EMBL" id="EFN82423.1"/>
    </source>
</evidence>
<gene>
    <name evidence="1" type="ORF">EAI_01566</name>
</gene>
<sequence length="160" mass="18531">MAKCFGTFAGKGEIDYSVYERERRHRHRACRYSEAVKRLAKNSVNYAGVFSDARNTRLTWRYRGFSEEILQFKPQLLSDGVRWRDDQARPHSAVGSYRQFRDAERFVGPEVITNGYQLSVSFGFTSSYLASRPPLRIRKSRICPADTFAQCCKKQLNKGE</sequence>
<dbReference type="Proteomes" id="UP000008237">
    <property type="component" value="Unassembled WGS sequence"/>
</dbReference>